<evidence type="ECO:0000313" key="3">
    <source>
        <dbReference type="EMBL" id="AKU79774.1"/>
    </source>
</evidence>
<dbReference type="PATRIC" id="fig|216946.3.peg.530"/>
<name>A0A0K1P6E6_9MOLU</name>
<dbReference type="EMBL" id="CP012328">
    <property type="protein sequence ID" value="AKU79774.1"/>
    <property type="molecule type" value="Genomic_DNA"/>
</dbReference>
<evidence type="ECO:0000259" key="2">
    <source>
        <dbReference type="Pfam" id="PF03644"/>
    </source>
</evidence>
<proteinExistence type="predicted"/>
<dbReference type="OrthoDB" id="1089471at2"/>
<reference evidence="3 4" key="1">
    <citation type="journal article" date="2015" name="Genome Announc.">
        <title>Complete Genome Sequence of Spiroplasma turonicum Strain Tab4cT, a Parasite of a Horse Fly, Haematopota sp. (Diptera: Tabanidae).</title>
        <authorList>
            <person name="Davis R.E."/>
            <person name="Shao J."/>
            <person name="Zhao Y."/>
            <person name="Gasparich G.E."/>
            <person name="Gaynor B.J."/>
            <person name="Donofrio N."/>
        </authorList>
    </citation>
    <scope>NUCLEOTIDE SEQUENCE [LARGE SCALE GENOMIC DNA]</scope>
    <source>
        <strain evidence="3 4">Tab4c</strain>
    </source>
</reference>
<dbReference type="Proteomes" id="UP000067243">
    <property type="component" value="Chromosome"/>
</dbReference>
<dbReference type="InterPro" id="IPR005201">
    <property type="entry name" value="TIM_ENGase"/>
</dbReference>
<dbReference type="Gene3D" id="2.60.120.260">
    <property type="entry name" value="Galactose-binding domain-like"/>
    <property type="match status" value="1"/>
</dbReference>
<keyword evidence="1" id="KW-0732">Signal</keyword>
<protein>
    <submittedName>
        <fullName evidence="3">Endo-beta-N-acetylglucosaminidase</fullName>
    </submittedName>
</protein>
<dbReference type="PROSITE" id="PS51257">
    <property type="entry name" value="PROKAR_LIPOPROTEIN"/>
    <property type="match status" value="1"/>
</dbReference>
<gene>
    <name evidence="3" type="ORF">STURON_00528</name>
</gene>
<keyword evidence="4" id="KW-1185">Reference proteome</keyword>
<dbReference type="GO" id="GO:0005737">
    <property type="term" value="C:cytoplasm"/>
    <property type="evidence" value="ECO:0007669"/>
    <property type="project" value="InterPro"/>
</dbReference>
<organism evidence="3 4">
    <name type="scientific">Spiroplasma turonicum</name>
    <dbReference type="NCBI Taxonomy" id="216946"/>
    <lineage>
        <taxon>Bacteria</taxon>
        <taxon>Bacillati</taxon>
        <taxon>Mycoplasmatota</taxon>
        <taxon>Mollicutes</taxon>
        <taxon>Entomoplasmatales</taxon>
        <taxon>Spiroplasmataceae</taxon>
        <taxon>Spiroplasma</taxon>
    </lineage>
</organism>
<dbReference type="GO" id="GO:0033925">
    <property type="term" value="F:mannosyl-glycoprotein endo-beta-N-acetylglucosaminidase activity"/>
    <property type="evidence" value="ECO:0007669"/>
    <property type="project" value="InterPro"/>
</dbReference>
<evidence type="ECO:0000256" key="1">
    <source>
        <dbReference type="SAM" id="SignalP"/>
    </source>
</evidence>
<dbReference type="AlphaFoldDB" id="A0A0K1P6E6"/>
<feature type="domain" description="Cytosolic endo-beta-N-acetylglucosaminidase TIM barrel" evidence="2">
    <location>
        <begin position="188"/>
        <end position="549"/>
    </location>
</feature>
<feature type="chain" id="PRO_5009779609" evidence="1">
    <location>
        <begin position="22"/>
        <end position="824"/>
    </location>
</feature>
<sequence length="824" mass="94035">MKKLIALLNSTILLMPLCATAVSCDKPAKSFGTNLSEIEDYSWKEEQPYFEGYKNLQSFNKPSKVENTLKLNIKNIKNYLDYNDFNTGFKTNEDALKQSPTGVPLNSHFLPNGNLKKDLHQIDKSEIFDEENSLLDWNYEDDNDAKYNVSRIPLQKTTKVAKKWVASQNENVMEMNMSTVIPSTSKQNTIVGNNKAFTRFINNYQYNDITVSWGGAINEGIILPPAANEVHKAHLNGTKILGNIFLDGYHGLKIELLRDFIKTDSEGNYLIVDKLIDMALKYNFDGWFLNNEPNGYFSDGSIVSYVTIIEIMKQFKNKVNELFKNKPSEKLLFFSYKNNGSLNNIPENEESKQLYENSDYFLTDFGQTYNDSYEYIKEKNKQPNEVFNMYNVGAWVNGKPYYDKDLLGRFDTGSLAYLNEADDSIKGNDGQIIRKYKYGDMSKNNSISVFASQWPVEIGGSEGDKLTGVDEYERDAYRLVAANKYDDMLYTGHNRKLSEKDEGVYTFTTDIDAVNKYSYGLGHIVQENTVLNDYNDVFFTHFSTGNGIKFNSLDVDNSIISLEKYPWSNTNIADVQPTYKWFITDSKGNQLDSDKISGYYDYHNPYLKGNSLSLGSGYNDKGEITPFENIGENGTYNWWIMGSNYIINKSKEVKMIVKSSQVNNIKIIYDDSSGTKIAVTSTKNLGNGWTELSANVDSKGTIAKFGLQFEGNSGLLKIGQMQVLNKGAKPKTFDNNFNSIVSDLVISRNNGIKNYRLSFDNLLKDDDLYSYYEIYADNNDKIVRVSESNKNDYFIKNIDWDLKTLYVKVINNLNSTVKWFEVEV</sequence>
<dbReference type="STRING" id="216946.STURO_v1c05260"/>
<accession>A0A0K1P6E6</accession>
<evidence type="ECO:0000313" key="4">
    <source>
        <dbReference type="Proteomes" id="UP000067243"/>
    </source>
</evidence>
<dbReference type="KEGG" id="stur:STURON_00528"/>
<dbReference type="RefSeq" id="WP_075048365.1">
    <property type="nucleotide sequence ID" value="NZ_CP012328.1"/>
</dbReference>
<dbReference type="Pfam" id="PF03644">
    <property type="entry name" value="Glyco_hydro_85"/>
    <property type="match status" value="1"/>
</dbReference>
<feature type="signal peptide" evidence="1">
    <location>
        <begin position="1"/>
        <end position="21"/>
    </location>
</feature>
<dbReference type="Gene3D" id="3.20.20.80">
    <property type="entry name" value="Glycosidases"/>
    <property type="match status" value="1"/>
</dbReference>